<dbReference type="OrthoDB" id="10501779at2759"/>
<dbReference type="VEuPathDB" id="TrichDB:TRFO_08502"/>
<feature type="compositionally biased region" description="Acidic residues" evidence="1">
    <location>
        <begin position="228"/>
        <end position="237"/>
    </location>
</feature>
<evidence type="ECO:0000313" key="2">
    <source>
        <dbReference type="EMBL" id="OHS99254.1"/>
    </source>
</evidence>
<protein>
    <recommendedName>
        <fullName evidence="4">Sorting nexin/Vps5-like C-terminal domain-containing protein</fullName>
    </recommendedName>
</protein>
<accession>A0A1J4JJB4</accession>
<comment type="caution">
    <text evidence="2">The sequence shown here is derived from an EMBL/GenBank/DDBJ whole genome shotgun (WGS) entry which is preliminary data.</text>
</comment>
<name>A0A1J4JJB4_9EUKA</name>
<feature type="region of interest" description="Disordered" evidence="1">
    <location>
        <begin position="213"/>
        <end position="237"/>
    </location>
</feature>
<reference evidence="2" key="1">
    <citation type="submission" date="2016-10" db="EMBL/GenBank/DDBJ databases">
        <authorList>
            <person name="Benchimol M."/>
            <person name="Almeida L.G."/>
            <person name="Vasconcelos A.T."/>
            <person name="Perreira-Neves A."/>
            <person name="Rosa I.A."/>
            <person name="Tasca T."/>
            <person name="Bogo M.R."/>
            <person name="de Souza W."/>
        </authorList>
    </citation>
    <scope>NUCLEOTIDE SEQUENCE [LARGE SCALE GENOMIC DNA]</scope>
    <source>
        <strain evidence="2">K</strain>
    </source>
</reference>
<evidence type="ECO:0000313" key="3">
    <source>
        <dbReference type="Proteomes" id="UP000179807"/>
    </source>
</evidence>
<dbReference type="GeneID" id="94829034"/>
<dbReference type="EMBL" id="MLAK01001015">
    <property type="protein sequence ID" value="OHS99254.1"/>
    <property type="molecule type" value="Genomic_DNA"/>
</dbReference>
<proteinExistence type="predicted"/>
<evidence type="ECO:0000256" key="1">
    <source>
        <dbReference type="SAM" id="MobiDB-lite"/>
    </source>
</evidence>
<gene>
    <name evidence="2" type="ORF">TRFO_08502</name>
</gene>
<evidence type="ECO:0008006" key="4">
    <source>
        <dbReference type="Google" id="ProtNLM"/>
    </source>
</evidence>
<organism evidence="2 3">
    <name type="scientific">Tritrichomonas foetus</name>
    <dbReference type="NCBI Taxonomy" id="1144522"/>
    <lineage>
        <taxon>Eukaryota</taxon>
        <taxon>Metamonada</taxon>
        <taxon>Parabasalia</taxon>
        <taxon>Tritrichomonadida</taxon>
        <taxon>Tritrichomonadidae</taxon>
        <taxon>Tritrichomonas</taxon>
    </lineage>
</organism>
<sequence length="237" mass="27373">MELVYQGLHSAADARFQYARGWEDFGKTSAAMLTSQIPELESRFNELPKLFAEVAEIHRKLASEETRNAEDFRDVIERFAVVFRVSEEYAERKDQWKAACDAYDNVLKKIEIEKVKGTFTKNQYKLEAQVAAAKKEKVDYLRRIKRKINQLIEVKEAYNKFKVRRFRQGWTRYAEAIKVASEAETAAYEKIRDYLSQLSVENPEAGELAQAVVDEQTSKPAPKAQEPAEPDFDNGFD</sequence>
<dbReference type="Proteomes" id="UP000179807">
    <property type="component" value="Unassembled WGS sequence"/>
</dbReference>
<keyword evidence="3" id="KW-1185">Reference proteome</keyword>
<dbReference type="RefSeq" id="XP_068352391.1">
    <property type="nucleotide sequence ID" value="XM_068494330.1"/>
</dbReference>
<dbReference type="AlphaFoldDB" id="A0A1J4JJB4"/>